<dbReference type="EMBL" id="CP143791">
    <property type="protein sequence ID" value="WVN90795.1"/>
    <property type="molecule type" value="Genomic_DNA"/>
</dbReference>
<reference evidence="1" key="2">
    <citation type="journal article" date="2022" name="Elife">
        <title>Obligate sexual reproduction of a homothallic fungus closely related to the Cryptococcus pathogenic species complex.</title>
        <authorList>
            <person name="Passer A.R."/>
            <person name="Clancey S.A."/>
            <person name="Shea T."/>
            <person name="David-Palma M."/>
            <person name="Averette A.F."/>
            <person name="Boekhout T."/>
            <person name="Porcel B.M."/>
            <person name="Nowrousian M."/>
            <person name="Cuomo C.A."/>
            <person name="Sun S."/>
            <person name="Heitman J."/>
            <person name="Coelho M.A."/>
        </authorList>
    </citation>
    <scope>NUCLEOTIDE SEQUENCE</scope>
    <source>
        <strain evidence="1">CBS 7841</strain>
    </source>
</reference>
<evidence type="ECO:0000313" key="2">
    <source>
        <dbReference type="Proteomes" id="UP000094043"/>
    </source>
</evidence>
<reference evidence="1" key="3">
    <citation type="submission" date="2024-01" db="EMBL/GenBank/DDBJ databases">
        <authorList>
            <person name="Coelho M.A."/>
            <person name="David-Palma M."/>
            <person name="Shea T."/>
            <person name="Sun S."/>
            <person name="Cuomo C.A."/>
            <person name="Heitman J."/>
        </authorList>
    </citation>
    <scope>NUCLEOTIDE SEQUENCE</scope>
    <source>
        <strain evidence="1">CBS 7841</strain>
    </source>
</reference>
<proteinExistence type="predicted"/>
<name>A0A1E3IV42_9TREE</name>
<dbReference type="RefSeq" id="XP_066071495.1">
    <property type="nucleotide sequence ID" value="XM_066215398.1"/>
</dbReference>
<gene>
    <name evidence="1" type="ORF">L203_106038</name>
</gene>
<organism evidence="1 2">
    <name type="scientific">Cryptococcus depauperatus CBS 7841</name>
    <dbReference type="NCBI Taxonomy" id="1295531"/>
    <lineage>
        <taxon>Eukaryota</taxon>
        <taxon>Fungi</taxon>
        <taxon>Dikarya</taxon>
        <taxon>Basidiomycota</taxon>
        <taxon>Agaricomycotina</taxon>
        <taxon>Tremellomycetes</taxon>
        <taxon>Tremellales</taxon>
        <taxon>Cryptococcaceae</taxon>
        <taxon>Cryptococcus</taxon>
    </lineage>
</organism>
<protein>
    <submittedName>
        <fullName evidence="1">Uncharacterized protein</fullName>
    </submittedName>
</protein>
<dbReference type="KEGG" id="cdep:91090246"/>
<reference evidence="1" key="1">
    <citation type="submission" date="2016-06" db="EMBL/GenBank/DDBJ databases">
        <authorList>
            <person name="Cuomo C."/>
            <person name="Litvintseva A."/>
            <person name="Heitman J."/>
            <person name="Chen Y."/>
            <person name="Sun S."/>
            <person name="Springer D."/>
            <person name="Dromer F."/>
            <person name="Young S."/>
            <person name="Zeng Q."/>
            <person name="Chapman S."/>
            <person name="Gujja S."/>
            <person name="Saif S."/>
            <person name="Birren B."/>
        </authorList>
    </citation>
    <scope>NUCLEOTIDE SEQUENCE</scope>
    <source>
        <strain evidence="1">CBS 7841</strain>
    </source>
</reference>
<sequence length="214" mass="24394">MSVFSVILQSLLPDVDVDIYSEKAPSSLSTVFSANEDYYDGALYDSLDPENMARLDEDDHYNYQQEMSIQPVRRSFTSLYCNRSFTLDGGYMGWGSTPALVFKKKGIRLQRNRMKSWLFLDTIVEDEEEMVRDKEDWESSCTSFTCVETFNTEKECTLDLRDSLLSLMAATKSSLETQAEKVDEKKMIGKKKPATTAVGMLRCILRLDSTSVEP</sequence>
<dbReference type="AlphaFoldDB" id="A0A1E3IV42"/>
<dbReference type="GeneID" id="91090246"/>
<keyword evidence="2" id="KW-1185">Reference proteome</keyword>
<evidence type="ECO:0000313" key="1">
    <source>
        <dbReference type="EMBL" id="WVN90795.1"/>
    </source>
</evidence>
<accession>A0A1E3IV42</accession>
<dbReference type="VEuPathDB" id="FungiDB:L203_00744"/>
<dbReference type="Proteomes" id="UP000094043">
    <property type="component" value="Chromosome 8"/>
</dbReference>